<comment type="caution">
    <text evidence="6">The sequence shown here is derived from an EMBL/GenBank/DDBJ whole genome shotgun (WGS) entry which is preliminary data.</text>
</comment>
<dbReference type="EMBL" id="WBUI01000007">
    <property type="protein sequence ID" value="KAB2932972.1"/>
    <property type="molecule type" value="Genomic_DNA"/>
</dbReference>
<dbReference type="GO" id="GO:0016020">
    <property type="term" value="C:membrane"/>
    <property type="evidence" value="ECO:0007669"/>
    <property type="project" value="UniProtKB-SubCell"/>
</dbReference>
<feature type="transmembrane region" description="Helical" evidence="5">
    <location>
        <begin position="45"/>
        <end position="63"/>
    </location>
</feature>
<evidence type="ECO:0000313" key="7">
    <source>
        <dbReference type="Proteomes" id="UP000460298"/>
    </source>
</evidence>
<gene>
    <name evidence="6" type="ORF">F9K24_08890</name>
</gene>
<reference evidence="6 7" key="1">
    <citation type="submission" date="2019-10" db="EMBL/GenBank/DDBJ databases">
        <title>Extracellular Electron Transfer in a Candidatus Methanoperedens spp. Enrichment Culture.</title>
        <authorList>
            <person name="Berger S."/>
            <person name="Rangel Shaw D."/>
            <person name="Berben T."/>
            <person name="In 'T Zandt M."/>
            <person name="Frank J."/>
            <person name="Reimann J."/>
            <person name="Jetten M.S.M."/>
            <person name="Welte C.U."/>
        </authorList>
    </citation>
    <scope>NUCLEOTIDE SEQUENCE [LARGE SCALE GENOMIC DNA]</scope>
    <source>
        <strain evidence="6">SB12</strain>
    </source>
</reference>
<evidence type="ECO:0000256" key="3">
    <source>
        <dbReference type="ARBA" id="ARBA00022989"/>
    </source>
</evidence>
<dbReference type="AlphaFoldDB" id="A0A833LZ11"/>
<evidence type="ECO:0000256" key="4">
    <source>
        <dbReference type="ARBA" id="ARBA00023136"/>
    </source>
</evidence>
<evidence type="ECO:0000256" key="1">
    <source>
        <dbReference type="ARBA" id="ARBA00004141"/>
    </source>
</evidence>
<feature type="transmembrane region" description="Helical" evidence="5">
    <location>
        <begin position="99"/>
        <end position="117"/>
    </location>
</feature>
<name>A0A833LZ11_9LEPT</name>
<feature type="transmembrane region" description="Helical" evidence="5">
    <location>
        <begin position="70"/>
        <end position="93"/>
    </location>
</feature>
<dbReference type="Pfam" id="PF07681">
    <property type="entry name" value="DoxX"/>
    <property type="match status" value="1"/>
</dbReference>
<protein>
    <submittedName>
        <fullName evidence="6">DoxX family membrane protein</fullName>
    </submittedName>
</protein>
<accession>A0A833LZ11</accession>
<proteinExistence type="predicted"/>
<dbReference type="Proteomes" id="UP000460298">
    <property type="component" value="Unassembled WGS sequence"/>
</dbReference>
<dbReference type="InterPro" id="IPR032808">
    <property type="entry name" value="DoxX"/>
</dbReference>
<evidence type="ECO:0000256" key="5">
    <source>
        <dbReference type="SAM" id="Phobius"/>
    </source>
</evidence>
<evidence type="ECO:0000256" key="2">
    <source>
        <dbReference type="ARBA" id="ARBA00022692"/>
    </source>
</evidence>
<keyword evidence="3 5" id="KW-1133">Transmembrane helix</keyword>
<sequence>MQPRKIVILVLRMIVAGVFLQTLFFKFTGAAESIFIFETVGLEPAGRYATGFAELIASVLLLWPSQYRRGAMLSILIIVPAIILHLTVLGIVVHDDRGLLFALACSVLAGSAILLILGRKTEEGGIS</sequence>
<keyword evidence="4 5" id="KW-0472">Membrane</keyword>
<evidence type="ECO:0000313" key="6">
    <source>
        <dbReference type="EMBL" id="KAB2932972.1"/>
    </source>
</evidence>
<keyword evidence="2 5" id="KW-0812">Transmembrane</keyword>
<organism evidence="6 7">
    <name type="scientific">Leptonema illini</name>
    <dbReference type="NCBI Taxonomy" id="183"/>
    <lineage>
        <taxon>Bacteria</taxon>
        <taxon>Pseudomonadati</taxon>
        <taxon>Spirochaetota</taxon>
        <taxon>Spirochaetia</taxon>
        <taxon>Leptospirales</taxon>
        <taxon>Leptospiraceae</taxon>
        <taxon>Leptonema</taxon>
    </lineage>
</organism>
<comment type="subcellular location">
    <subcellularLocation>
        <location evidence="1">Membrane</location>
        <topology evidence="1">Multi-pass membrane protein</topology>
    </subcellularLocation>
</comment>
<feature type="transmembrane region" description="Helical" evidence="5">
    <location>
        <begin position="7"/>
        <end position="25"/>
    </location>
</feature>